<dbReference type="InParanoid" id="A0A1X7T4J1"/>
<dbReference type="AlphaFoldDB" id="A0A1X7T4J1"/>
<sequence>MRTKWAIAIDSAIKAIAVEEQELKGFLLILTSNPDVKEKLNTCQSKAEIMQIIIDECSLVDLTFLEGIIERFNIEEAKKHINEYKEIKNDFCEKIPLRSWLNETIGCPSSLQCETLQFSVDKSVDEGTLKDVQDLTKIAFESNSPYVRVVVVKEGNSFIITCSFPLALSESLIATALKNLEQLKKEGLIKLTIGYSTVYSQDEVAYEIIDLILF</sequence>
<accession>A0A1X7T4J1</accession>
<dbReference type="OrthoDB" id="8436363at2759"/>
<evidence type="ECO:0000313" key="1">
    <source>
        <dbReference type="EnsemblMetazoa" id="Aqu2.1.09296_001"/>
    </source>
</evidence>
<protein>
    <submittedName>
        <fullName evidence="1">Uncharacterized protein</fullName>
    </submittedName>
</protein>
<dbReference type="EnsemblMetazoa" id="Aqu2.1.09296_001">
    <property type="protein sequence ID" value="Aqu2.1.09296_001"/>
    <property type="gene ID" value="Aqu2.1.09296"/>
</dbReference>
<organism evidence="1">
    <name type="scientific">Amphimedon queenslandica</name>
    <name type="common">Sponge</name>
    <dbReference type="NCBI Taxonomy" id="400682"/>
    <lineage>
        <taxon>Eukaryota</taxon>
        <taxon>Metazoa</taxon>
        <taxon>Porifera</taxon>
        <taxon>Demospongiae</taxon>
        <taxon>Heteroscleromorpha</taxon>
        <taxon>Haplosclerida</taxon>
        <taxon>Niphatidae</taxon>
        <taxon>Amphimedon</taxon>
    </lineage>
</organism>
<name>A0A1X7T4J1_AMPQE</name>
<proteinExistence type="predicted"/>
<reference evidence="1" key="1">
    <citation type="submission" date="2017-05" db="UniProtKB">
        <authorList>
            <consortium name="EnsemblMetazoa"/>
        </authorList>
    </citation>
    <scope>IDENTIFICATION</scope>
</reference>